<dbReference type="Pfam" id="PF00486">
    <property type="entry name" value="Trans_reg_C"/>
    <property type="match status" value="1"/>
</dbReference>
<keyword evidence="1 6" id="KW-0597">Phosphoprotein</keyword>
<dbReference type="PROSITE" id="PS51755">
    <property type="entry name" value="OMPR_PHOB"/>
    <property type="match status" value="1"/>
</dbReference>
<dbReference type="Pfam" id="PF00072">
    <property type="entry name" value="Response_reg"/>
    <property type="match status" value="1"/>
</dbReference>
<dbReference type="InterPro" id="IPR036388">
    <property type="entry name" value="WH-like_DNA-bd_sf"/>
</dbReference>
<dbReference type="Proteomes" id="UP000003240">
    <property type="component" value="Unassembled WGS sequence"/>
</dbReference>
<keyword evidence="2" id="KW-0902">Two-component regulatory system</keyword>
<dbReference type="RefSeq" id="WP_004094112.1">
    <property type="nucleotide sequence ID" value="NZ_AFGF01000053.1"/>
</dbReference>
<evidence type="ECO:0000256" key="2">
    <source>
        <dbReference type="ARBA" id="ARBA00023012"/>
    </source>
</evidence>
<feature type="modified residue" description="4-aspartylphosphate" evidence="6">
    <location>
        <position position="54"/>
    </location>
</feature>
<dbReference type="Gene3D" id="3.40.50.2300">
    <property type="match status" value="1"/>
</dbReference>
<gene>
    <name evidence="10" type="ORF">ALO_07128</name>
</gene>
<protein>
    <submittedName>
        <fullName evidence="10">Two component transcriptional regulator, winged helix family protein</fullName>
    </submittedName>
</protein>
<dbReference type="FunFam" id="3.40.50.2300:FF:000001">
    <property type="entry name" value="DNA-binding response regulator PhoB"/>
    <property type="match status" value="1"/>
</dbReference>
<dbReference type="CDD" id="cd19937">
    <property type="entry name" value="REC_OmpR_BsPhoP-like"/>
    <property type="match status" value="1"/>
</dbReference>
<dbReference type="PANTHER" id="PTHR48111:SF40">
    <property type="entry name" value="PHOSPHATE REGULON TRANSCRIPTIONAL REGULATORY PROTEIN PHOB"/>
    <property type="match status" value="1"/>
</dbReference>
<name>F7NH80_9FIRM</name>
<evidence type="ECO:0000256" key="4">
    <source>
        <dbReference type="ARBA" id="ARBA00023125"/>
    </source>
</evidence>
<evidence type="ECO:0000313" key="11">
    <source>
        <dbReference type="Proteomes" id="UP000003240"/>
    </source>
</evidence>
<feature type="DNA-binding region" description="OmpR/PhoB-type" evidence="7">
    <location>
        <begin position="131"/>
        <end position="230"/>
    </location>
</feature>
<dbReference type="SMART" id="SM00448">
    <property type="entry name" value="REC"/>
    <property type="match status" value="1"/>
</dbReference>
<feature type="domain" description="Response regulatory" evidence="8">
    <location>
        <begin position="5"/>
        <end position="121"/>
    </location>
</feature>
<dbReference type="GO" id="GO:0000976">
    <property type="term" value="F:transcription cis-regulatory region binding"/>
    <property type="evidence" value="ECO:0007669"/>
    <property type="project" value="TreeGrafter"/>
</dbReference>
<dbReference type="GO" id="GO:0000156">
    <property type="term" value="F:phosphorelay response regulator activity"/>
    <property type="evidence" value="ECO:0007669"/>
    <property type="project" value="TreeGrafter"/>
</dbReference>
<dbReference type="InterPro" id="IPR039420">
    <property type="entry name" value="WalR-like"/>
</dbReference>
<sequence length="231" mass="26215">MLTAKILVVDDEAAIRELVKFNLQKAGYEITESMDGLEALQQAKADKPDLVVLDLMLPGLDGIEVCRQLKSQKDTSGIPIIMLTAKNEEIDKIIGLEMGADDYLTKPFSPRELVARVKAVLRRSHKPSTQEGELTLGKLRMNFSRYEAFLGADKLELTPKEYELLKLFVTNLGKAYTREQLLEKVWGYEYFGDTRTVDVHVRHIRAKLESEPEIADAIETVRGVGYRFREI</sequence>
<dbReference type="PANTHER" id="PTHR48111">
    <property type="entry name" value="REGULATOR OF RPOS"/>
    <property type="match status" value="1"/>
</dbReference>
<dbReference type="SUPFAM" id="SSF46894">
    <property type="entry name" value="C-terminal effector domain of the bipartite response regulators"/>
    <property type="match status" value="1"/>
</dbReference>
<dbReference type="STRING" id="1009370.ALO_07128"/>
<evidence type="ECO:0000259" key="8">
    <source>
        <dbReference type="PROSITE" id="PS50110"/>
    </source>
</evidence>
<dbReference type="FunFam" id="1.10.10.10:FF:000018">
    <property type="entry name" value="DNA-binding response regulator ResD"/>
    <property type="match status" value="1"/>
</dbReference>
<evidence type="ECO:0000256" key="3">
    <source>
        <dbReference type="ARBA" id="ARBA00023015"/>
    </source>
</evidence>
<evidence type="ECO:0000256" key="6">
    <source>
        <dbReference type="PROSITE-ProRule" id="PRU00169"/>
    </source>
</evidence>
<organism evidence="10 11">
    <name type="scientific">Acetonema longum DSM 6540</name>
    <dbReference type="NCBI Taxonomy" id="1009370"/>
    <lineage>
        <taxon>Bacteria</taxon>
        <taxon>Bacillati</taxon>
        <taxon>Bacillota</taxon>
        <taxon>Negativicutes</taxon>
        <taxon>Acetonemataceae</taxon>
        <taxon>Acetonema</taxon>
    </lineage>
</organism>
<keyword evidence="11" id="KW-1185">Reference proteome</keyword>
<proteinExistence type="predicted"/>
<evidence type="ECO:0000256" key="5">
    <source>
        <dbReference type="ARBA" id="ARBA00023163"/>
    </source>
</evidence>
<accession>F7NH80</accession>
<keyword evidence="5" id="KW-0804">Transcription</keyword>
<dbReference type="Gene3D" id="1.10.10.10">
    <property type="entry name" value="Winged helix-like DNA-binding domain superfamily/Winged helix DNA-binding domain"/>
    <property type="match status" value="1"/>
</dbReference>
<reference evidence="10 11" key="1">
    <citation type="journal article" date="2011" name="EMBO J.">
        <title>Structural diversity of bacterial flagellar motors.</title>
        <authorList>
            <person name="Chen S."/>
            <person name="Beeby M."/>
            <person name="Murphy G.E."/>
            <person name="Leadbetter J.R."/>
            <person name="Hendrixson D.R."/>
            <person name="Briegel A."/>
            <person name="Li Z."/>
            <person name="Shi J."/>
            <person name="Tocheva E.I."/>
            <person name="Muller A."/>
            <person name="Dobro M.J."/>
            <person name="Jensen G.J."/>
        </authorList>
    </citation>
    <scope>NUCLEOTIDE SEQUENCE [LARGE SCALE GENOMIC DNA]</scope>
    <source>
        <strain evidence="10 11">DSM 6540</strain>
    </source>
</reference>
<dbReference type="InterPro" id="IPR001789">
    <property type="entry name" value="Sig_transdc_resp-reg_receiver"/>
</dbReference>
<dbReference type="EMBL" id="AFGF01000053">
    <property type="protein sequence ID" value="EGO64563.1"/>
    <property type="molecule type" value="Genomic_DNA"/>
</dbReference>
<keyword evidence="4 7" id="KW-0238">DNA-binding</keyword>
<evidence type="ECO:0000259" key="9">
    <source>
        <dbReference type="PROSITE" id="PS51755"/>
    </source>
</evidence>
<dbReference type="SUPFAM" id="SSF52172">
    <property type="entry name" value="CheY-like"/>
    <property type="match status" value="1"/>
</dbReference>
<dbReference type="eggNOG" id="COG0745">
    <property type="taxonomic scope" value="Bacteria"/>
</dbReference>
<dbReference type="GO" id="GO:0005829">
    <property type="term" value="C:cytosol"/>
    <property type="evidence" value="ECO:0007669"/>
    <property type="project" value="TreeGrafter"/>
</dbReference>
<comment type="caution">
    <text evidence="10">The sequence shown here is derived from an EMBL/GenBank/DDBJ whole genome shotgun (WGS) entry which is preliminary data.</text>
</comment>
<dbReference type="GO" id="GO:0032993">
    <property type="term" value="C:protein-DNA complex"/>
    <property type="evidence" value="ECO:0007669"/>
    <property type="project" value="TreeGrafter"/>
</dbReference>
<dbReference type="InterPro" id="IPR016032">
    <property type="entry name" value="Sig_transdc_resp-reg_C-effctor"/>
</dbReference>
<keyword evidence="3" id="KW-0805">Transcription regulation</keyword>
<feature type="domain" description="OmpR/PhoB-type" evidence="9">
    <location>
        <begin position="131"/>
        <end position="230"/>
    </location>
</feature>
<dbReference type="PROSITE" id="PS50110">
    <property type="entry name" value="RESPONSE_REGULATORY"/>
    <property type="match status" value="1"/>
</dbReference>
<dbReference type="Gene3D" id="6.10.250.690">
    <property type="match status" value="1"/>
</dbReference>
<dbReference type="InterPro" id="IPR001867">
    <property type="entry name" value="OmpR/PhoB-type_DNA-bd"/>
</dbReference>
<dbReference type="CDD" id="cd00383">
    <property type="entry name" value="trans_reg_C"/>
    <property type="match status" value="1"/>
</dbReference>
<dbReference type="SMART" id="SM00862">
    <property type="entry name" value="Trans_reg_C"/>
    <property type="match status" value="1"/>
</dbReference>
<evidence type="ECO:0000313" key="10">
    <source>
        <dbReference type="EMBL" id="EGO64563.1"/>
    </source>
</evidence>
<dbReference type="AlphaFoldDB" id="F7NH80"/>
<evidence type="ECO:0000256" key="1">
    <source>
        <dbReference type="ARBA" id="ARBA00022553"/>
    </source>
</evidence>
<dbReference type="GO" id="GO:0006355">
    <property type="term" value="P:regulation of DNA-templated transcription"/>
    <property type="evidence" value="ECO:0007669"/>
    <property type="project" value="InterPro"/>
</dbReference>
<evidence type="ECO:0000256" key="7">
    <source>
        <dbReference type="PROSITE-ProRule" id="PRU01091"/>
    </source>
</evidence>
<dbReference type="InterPro" id="IPR011006">
    <property type="entry name" value="CheY-like_superfamily"/>
</dbReference>